<name>A0ABD5PZ39_9EURY</name>
<accession>A0ABD5PZ39</accession>
<dbReference type="Gene3D" id="3.40.50.10420">
    <property type="entry name" value="NagB/RpiA/CoA transferase-like"/>
    <property type="match status" value="1"/>
</dbReference>
<proteinExistence type="predicted"/>
<dbReference type="InterPro" id="IPR037171">
    <property type="entry name" value="NagB/RpiA_transferase-like"/>
</dbReference>
<reference evidence="2 3" key="1">
    <citation type="journal article" date="2019" name="Int. J. Syst. Evol. Microbiol.">
        <title>The Global Catalogue of Microorganisms (GCM) 10K type strain sequencing project: providing services to taxonomists for standard genome sequencing and annotation.</title>
        <authorList>
            <consortium name="The Broad Institute Genomics Platform"/>
            <consortium name="The Broad Institute Genome Sequencing Center for Infectious Disease"/>
            <person name="Wu L."/>
            <person name="Ma J."/>
        </authorList>
    </citation>
    <scope>NUCLEOTIDE SEQUENCE [LARGE SCALE GENOMIC DNA]</scope>
    <source>
        <strain evidence="2 3">XZYJ18</strain>
    </source>
</reference>
<dbReference type="InterPro" id="IPR003741">
    <property type="entry name" value="LUD_dom"/>
</dbReference>
<evidence type="ECO:0000259" key="1">
    <source>
        <dbReference type="Pfam" id="PF02589"/>
    </source>
</evidence>
<gene>
    <name evidence="2" type="ORF">ACFO9K_05200</name>
</gene>
<dbReference type="SUPFAM" id="SSF100950">
    <property type="entry name" value="NagB/RpiA/CoA transferase-like"/>
    <property type="match status" value="1"/>
</dbReference>
<dbReference type="InterPro" id="IPR024185">
    <property type="entry name" value="FTHF_cligase-like_sf"/>
</dbReference>
<dbReference type="GeneID" id="73047284"/>
<dbReference type="PANTHER" id="PTHR43682">
    <property type="entry name" value="LACTATE UTILIZATION PROTEIN C"/>
    <property type="match status" value="1"/>
</dbReference>
<dbReference type="Proteomes" id="UP001595945">
    <property type="component" value="Unassembled WGS sequence"/>
</dbReference>
<dbReference type="PANTHER" id="PTHR43682:SF1">
    <property type="entry name" value="LACTATE UTILIZATION PROTEIN C"/>
    <property type="match status" value="1"/>
</dbReference>
<keyword evidence="3" id="KW-1185">Reference proteome</keyword>
<evidence type="ECO:0000313" key="2">
    <source>
        <dbReference type="EMBL" id="MFC4823650.1"/>
    </source>
</evidence>
<sequence>METDILGQFEASLRRMNVGRTRVEAESFEAALTSVVETPAVGSPLPFEGVSLADTEVELDPTPAQLRAAKTGVTAVELGVADYGSVVVRSSPGGDEPVSLFPETHVAVLRESDVVPDMPAAFERLESVFAAGGDDVVVATGPSATADMGELVYGAHGPKAVHVLLLEDR</sequence>
<comment type="caution">
    <text evidence="2">The sequence shown here is derived from an EMBL/GenBank/DDBJ whole genome shotgun (WGS) entry which is preliminary data.</text>
</comment>
<evidence type="ECO:0000313" key="3">
    <source>
        <dbReference type="Proteomes" id="UP001595945"/>
    </source>
</evidence>
<dbReference type="RefSeq" id="WP_254270237.1">
    <property type="nucleotide sequence ID" value="NZ_CP100401.1"/>
</dbReference>
<dbReference type="Pfam" id="PF02589">
    <property type="entry name" value="LUD_dom"/>
    <property type="match status" value="1"/>
</dbReference>
<protein>
    <submittedName>
        <fullName evidence="2">LUD domain-containing protein</fullName>
    </submittedName>
</protein>
<feature type="domain" description="LUD" evidence="1">
    <location>
        <begin position="65"/>
        <end position="166"/>
    </location>
</feature>
<dbReference type="AlphaFoldDB" id="A0ABD5PZ39"/>
<dbReference type="EMBL" id="JBHSHT010000001">
    <property type="protein sequence ID" value="MFC4823650.1"/>
    <property type="molecule type" value="Genomic_DNA"/>
</dbReference>
<organism evidence="2 3">
    <name type="scientific">Halorussus aquaticus</name>
    <dbReference type="NCBI Taxonomy" id="2953748"/>
    <lineage>
        <taxon>Archaea</taxon>
        <taxon>Methanobacteriati</taxon>
        <taxon>Methanobacteriota</taxon>
        <taxon>Stenosarchaea group</taxon>
        <taxon>Halobacteria</taxon>
        <taxon>Halobacteriales</taxon>
        <taxon>Haladaptataceae</taxon>
        <taxon>Halorussus</taxon>
    </lineage>
</organism>